<dbReference type="GO" id="GO:0080008">
    <property type="term" value="C:Cul4-RING E3 ubiquitin ligase complex"/>
    <property type="evidence" value="ECO:0007669"/>
    <property type="project" value="TreeGrafter"/>
</dbReference>
<dbReference type="InterPro" id="IPR056151">
    <property type="entry name" value="Beta-prop_DCAF12"/>
</dbReference>
<keyword evidence="4" id="KW-0963">Cytoplasm</keyword>
<reference evidence="11" key="1">
    <citation type="submission" date="2020-11" db="EMBL/GenBank/DDBJ databases">
        <authorList>
            <person name="Tran Van P."/>
        </authorList>
    </citation>
    <scope>NUCLEOTIDE SEQUENCE</scope>
</reference>
<evidence type="ECO:0000256" key="5">
    <source>
        <dbReference type="ARBA" id="ARBA00022574"/>
    </source>
</evidence>
<evidence type="ECO:0000313" key="12">
    <source>
        <dbReference type="Proteomes" id="UP000677054"/>
    </source>
</evidence>
<dbReference type="EMBL" id="LR902308">
    <property type="protein sequence ID" value="CAD7250327.1"/>
    <property type="molecule type" value="Genomic_DNA"/>
</dbReference>
<dbReference type="GO" id="GO:0005634">
    <property type="term" value="C:nucleus"/>
    <property type="evidence" value="ECO:0007669"/>
    <property type="project" value="UniProtKB-SubCell"/>
</dbReference>
<evidence type="ECO:0000256" key="1">
    <source>
        <dbReference type="ARBA" id="ARBA00004123"/>
    </source>
</evidence>
<proteinExistence type="inferred from homology"/>
<comment type="similarity">
    <text evidence="9">Belongs to the WD repeat DCAF12 family.</text>
</comment>
<feature type="domain" description="DDB1- and CUL4-associated factor 12 beta-propeller" evidence="10">
    <location>
        <begin position="48"/>
        <end position="401"/>
    </location>
</feature>
<dbReference type="InterPro" id="IPR001680">
    <property type="entry name" value="WD40_rpt"/>
</dbReference>
<sequence>MTDLVVSRELGPSRLESWKLKQEYWTLNLLRGEHLCETLLINSLPPDTDKIFCSQWLDHRKILFGTKCNKLMCYDSKTRKTCLLPTLPPSDDAEHVEVAGGIHALEANPSQTVLATGATHANDIAFYRLPGMEPISVGHKAHTDSIFDLAWLDEEHVVTCARDSKLALWRVNDPLDSLLLSSGKANIKNVDMTTLKLEYHNALVASPCQNADKLRAVLFNSDSKEIATISLNAYIHVWDPQEFRQKYSRKLPNPYENVCLAMHTSHKMYGVGSKGHLSLIDARTLQTIAKVPTKFSNCGVRSLSFTDTLVTIGTGIGAIFFYDLRTGAYLNTDDTWERPHAVALRTSPGIIPPRARVDEMFANMGYTPAIFTHSYNQSKTQLFAAGGPLPADLKGVYAGIWQ</sequence>
<protein>
    <recommendedName>
        <fullName evidence="10">DDB1- and CUL4-associated factor 12 beta-propeller domain-containing protein</fullName>
    </recommendedName>
</protein>
<dbReference type="InterPro" id="IPR015943">
    <property type="entry name" value="WD40/YVTN_repeat-like_dom_sf"/>
</dbReference>
<gene>
    <name evidence="11" type="ORF">DSTB1V02_LOCUS10107</name>
</gene>
<evidence type="ECO:0000256" key="9">
    <source>
        <dbReference type="ARBA" id="ARBA00038022"/>
    </source>
</evidence>
<dbReference type="SUPFAM" id="SSF50978">
    <property type="entry name" value="WD40 repeat-like"/>
    <property type="match status" value="1"/>
</dbReference>
<evidence type="ECO:0000313" key="11">
    <source>
        <dbReference type="EMBL" id="CAD7250327.1"/>
    </source>
</evidence>
<keyword evidence="5" id="KW-0853">WD repeat</keyword>
<dbReference type="AlphaFoldDB" id="A0A7R9AA48"/>
<keyword evidence="8" id="KW-0539">Nucleus</keyword>
<evidence type="ECO:0000256" key="4">
    <source>
        <dbReference type="ARBA" id="ARBA00022490"/>
    </source>
</evidence>
<keyword evidence="12" id="KW-1185">Reference proteome</keyword>
<evidence type="ECO:0000259" key="10">
    <source>
        <dbReference type="Pfam" id="PF23760"/>
    </source>
</evidence>
<evidence type="ECO:0000256" key="6">
    <source>
        <dbReference type="ARBA" id="ARBA00022737"/>
    </source>
</evidence>
<name>A0A7R9AA48_9CRUS</name>
<comment type="pathway">
    <text evidence="3">Protein modification; protein ubiquitination.</text>
</comment>
<evidence type="ECO:0000256" key="8">
    <source>
        <dbReference type="ARBA" id="ARBA00023242"/>
    </source>
</evidence>
<dbReference type="GO" id="GO:0005737">
    <property type="term" value="C:cytoplasm"/>
    <property type="evidence" value="ECO:0007669"/>
    <property type="project" value="UniProtKB-SubCell"/>
</dbReference>
<evidence type="ECO:0000256" key="3">
    <source>
        <dbReference type="ARBA" id="ARBA00004906"/>
    </source>
</evidence>
<evidence type="ECO:0000256" key="2">
    <source>
        <dbReference type="ARBA" id="ARBA00004496"/>
    </source>
</evidence>
<dbReference type="InterPro" id="IPR036322">
    <property type="entry name" value="WD40_repeat_dom_sf"/>
</dbReference>
<dbReference type="Gene3D" id="2.130.10.10">
    <property type="entry name" value="YVTN repeat-like/Quinoprotein amine dehydrogenase"/>
    <property type="match status" value="2"/>
</dbReference>
<keyword evidence="6" id="KW-0677">Repeat</keyword>
<dbReference type="SMART" id="SM00320">
    <property type="entry name" value="WD40"/>
    <property type="match status" value="3"/>
</dbReference>
<dbReference type="EMBL" id="CAJPEV010002791">
    <property type="protein sequence ID" value="CAG0898050.1"/>
    <property type="molecule type" value="Genomic_DNA"/>
</dbReference>
<dbReference type="OrthoDB" id="9610195at2759"/>
<dbReference type="InterPro" id="IPR051191">
    <property type="entry name" value="DCAF12"/>
</dbReference>
<evidence type="ECO:0000256" key="7">
    <source>
        <dbReference type="ARBA" id="ARBA00022786"/>
    </source>
</evidence>
<accession>A0A7R9AA48</accession>
<keyword evidence="7" id="KW-0833">Ubl conjugation pathway</keyword>
<dbReference type="PANTHER" id="PTHR19860">
    <property type="entry name" value="DDB1- AND CUL4-ASSOCIATED FACTOR 12-RELATED"/>
    <property type="match status" value="1"/>
</dbReference>
<dbReference type="Pfam" id="PF23760">
    <property type="entry name" value="Beta-prop_DCAF12"/>
    <property type="match status" value="1"/>
</dbReference>
<comment type="subcellular location">
    <subcellularLocation>
        <location evidence="2">Cytoplasm</location>
    </subcellularLocation>
    <subcellularLocation>
        <location evidence="1">Nucleus</location>
    </subcellularLocation>
</comment>
<dbReference type="PANTHER" id="PTHR19860:SF16">
    <property type="entry name" value="DDB1- AND CUL4-ASSOCIATED FACTOR 12"/>
    <property type="match status" value="1"/>
</dbReference>
<dbReference type="Proteomes" id="UP000677054">
    <property type="component" value="Unassembled WGS sequence"/>
</dbReference>
<organism evidence="11">
    <name type="scientific">Darwinula stevensoni</name>
    <dbReference type="NCBI Taxonomy" id="69355"/>
    <lineage>
        <taxon>Eukaryota</taxon>
        <taxon>Metazoa</taxon>
        <taxon>Ecdysozoa</taxon>
        <taxon>Arthropoda</taxon>
        <taxon>Crustacea</taxon>
        <taxon>Oligostraca</taxon>
        <taxon>Ostracoda</taxon>
        <taxon>Podocopa</taxon>
        <taxon>Podocopida</taxon>
        <taxon>Darwinulocopina</taxon>
        <taxon>Darwinuloidea</taxon>
        <taxon>Darwinulidae</taxon>
        <taxon>Darwinula</taxon>
    </lineage>
</organism>